<gene>
    <name evidence="6" type="ORF">CYJ76_07045</name>
</gene>
<dbReference type="Proteomes" id="UP000234206">
    <property type="component" value="Unassembled WGS sequence"/>
</dbReference>
<dbReference type="GO" id="GO:0006508">
    <property type="term" value="P:proteolysis"/>
    <property type="evidence" value="ECO:0007669"/>
    <property type="project" value="UniProtKB-KW"/>
</dbReference>
<reference evidence="6 7" key="1">
    <citation type="submission" date="2017-12" db="EMBL/GenBank/DDBJ databases">
        <title>Phylogenetic diversity of female urinary microbiome.</title>
        <authorList>
            <person name="Thomas-White K."/>
            <person name="Wolfe A.J."/>
        </authorList>
    </citation>
    <scope>NUCLEOTIDE SEQUENCE [LARGE SCALE GENOMIC DNA]</scope>
    <source>
        <strain evidence="6 7">UMB1298</strain>
    </source>
</reference>
<sequence length="407" mass="44204">MSGAPQDPSSTDSTALEGSSEEATWDPADLAVDHTLAMLSDSLRFLLDVTPENAEEQKKRFLDGEVAEPEFTYRELDADPDVVSAQIAQVPVDEVTDPTLAELLRHKRREMQLQLDMLRCRGSQTFRELSVELYGAVSTELCDAARRIVAGLDVPGSPRSMVDAEDFLEAAQDEIARYREVDPDVSIHAEVRSDTSGVLVEGDTLLISEAASVPTNRVDALIHHEVGTHLVTQVNGSGQPMKTLGSGLAGYDETQEGLAVLGEIAVGGLTPFRLRQLAVRVLTVDRMLEGAGFAEAFGALVDEGVPRRSAYTTTMRVYRSGGLTKDAVYLRGLLDLLEHLRTGGRLDTLFLGKFALSDLPLVQDLDARGLLRPARITSNWLLDAGATERLQAAVKTTDLSTLTQEMT</sequence>
<keyword evidence="3" id="KW-0378">Hydrolase</keyword>
<accession>A0A2I1PAH7</accession>
<evidence type="ECO:0000256" key="3">
    <source>
        <dbReference type="ARBA" id="ARBA00022801"/>
    </source>
</evidence>
<comment type="caution">
    <text evidence="6">The sequence shown here is derived from an EMBL/GenBank/DDBJ whole genome shotgun (WGS) entry which is preliminary data.</text>
</comment>
<dbReference type="AlphaFoldDB" id="A0A2I1PAH7"/>
<feature type="region of interest" description="Disordered" evidence="5">
    <location>
        <begin position="1"/>
        <end position="28"/>
    </location>
</feature>
<keyword evidence="4" id="KW-0482">Metalloprotease</keyword>
<evidence type="ECO:0000256" key="1">
    <source>
        <dbReference type="ARBA" id="ARBA00001947"/>
    </source>
</evidence>
<evidence type="ECO:0000313" key="6">
    <source>
        <dbReference type="EMBL" id="PKZ41627.1"/>
    </source>
</evidence>
<keyword evidence="7" id="KW-1185">Reference proteome</keyword>
<proteinExistence type="predicted"/>
<evidence type="ECO:0000256" key="2">
    <source>
        <dbReference type="ARBA" id="ARBA00022670"/>
    </source>
</evidence>
<evidence type="ECO:0000313" key="7">
    <source>
        <dbReference type="Proteomes" id="UP000234206"/>
    </source>
</evidence>
<protein>
    <submittedName>
        <fullName evidence="6">DUF1704 domain-containing protein</fullName>
    </submittedName>
</protein>
<comment type="cofactor">
    <cofactor evidence="1">
        <name>Zn(2+)</name>
        <dbReference type="ChEBI" id="CHEBI:29105"/>
    </cofactor>
</comment>
<dbReference type="Pfam" id="PF08014">
    <property type="entry name" value="MATCAP"/>
    <property type="match status" value="1"/>
</dbReference>
<evidence type="ECO:0000256" key="4">
    <source>
        <dbReference type="ARBA" id="ARBA00023049"/>
    </source>
</evidence>
<organism evidence="6 7">
    <name type="scientific">Kytococcus schroeteri</name>
    <dbReference type="NCBI Taxonomy" id="138300"/>
    <lineage>
        <taxon>Bacteria</taxon>
        <taxon>Bacillati</taxon>
        <taxon>Actinomycetota</taxon>
        <taxon>Actinomycetes</taxon>
        <taxon>Micrococcales</taxon>
        <taxon>Kytococcaceae</taxon>
        <taxon>Kytococcus</taxon>
    </lineage>
</organism>
<dbReference type="PANTHER" id="PTHR31817">
    <property type="match status" value="1"/>
</dbReference>
<dbReference type="EMBL" id="PKIZ01000011">
    <property type="protein sequence ID" value="PKZ41627.1"/>
    <property type="molecule type" value="Genomic_DNA"/>
</dbReference>
<feature type="compositionally biased region" description="Polar residues" evidence="5">
    <location>
        <begin position="7"/>
        <end position="17"/>
    </location>
</feature>
<dbReference type="SMART" id="SM01154">
    <property type="entry name" value="DUF1704"/>
    <property type="match status" value="1"/>
</dbReference>
<dbReference type="GO" id="GO:0080164">
    <property type="term" value="P:regulation of nitric oxide metabolic process"/>
    <property type="evidence" value="ECO:0007669"/>
    <property type="project" value="TreeGrafter"/>
</dbReference>
<dbReference type="OrthoDB" id="9785840at2"/>
<dbReference type="InterPro" id="IPR012548">
    <property type="entry name" value="MATCAP"/>
</dbReference>
<dbReference type="GO" id="GO:0008237">
    <property type="term" value="F:metallopeptidase activity"/>
    <property type="evidence" value="ECO:0007669"/>
    <property type="project" value="UniProtKB-KW"/>
</dbReference>
<keyword evidence="2" id="KW-0645">Protease</keyword>
<evidence type="ECO:0000256" key="5">
    <source>
        <dbReference type="SAM" id="MobiDB-lite"/>
    </source>
</evidence>
<name>A0A2I1PAH7_9MICO</name>
<dbReference type="RefSeq" id="WP_101849654.1">
    <property type="nucleotide sequence ID" value="NZ_PKIZ01000011.1"/>
</dbReference>
<dbReference type="PANTHER" id="PTHR31817:SF0">
    <property type="entry name" value="CHROMOSOME UNDETERMINED SCAFFOLD_67, WHOLE GENOME SHOTGUN SEQUENCE"/>
    <property type="match status" value="1"/>
</dbReference>